<keyword evidence="2" id="KW-0813">Transport</keyword>
<keyword evidence="4" id="KW-0812">Transmembrane</keyword>
<feature type="compositionally biased region" description="Basic and acidic residues" evidence="10">
    <location>
        <begin position="46"/>
        <end position="59"/>
    </location>
</feature>
<dbReference type="PANTHER" id="PTHR34501:SF2">
    <property type="entry name" value="OUTER MEMBRANE PORIN F-RELATED"/>
    <property type="match status" value="1"/>
</dbReference>
<dbReference type="GO" id="GO:0015288">
    <property type="term" value="F:porin activity"/>
    <property type="evidence" value="ECO:0007669"/>
    <property type="project" value="UniProtKB-KW"/>
</dbReference>
<organism evidence="13 14">
    <name type="scientific">Muribacter muris</name>
    <dbReference type="NCBI Taxonomy" id="67855"/>
    <lineage>
        <taxon>Bacteria</taxon>
        <taxon>Pseudomonadati</taxon>
        <taxon>Pseudomonadota</taxon>
        <taxon>Gammaproteobacteria</taxon>
        <taxon>Pasteurellales</taxon>
        <taxon>Pasteurellaceae</taxon>
        <taxon>Muribacter</taxon>
    </lineage>
</organism>
<dbReference type="InterPro" id="IPR023614">
    <property type="entry name" value="Porin_dom_sf"/>
</dbReference>
<dbReference type="SUPFAM" id="SSF56935">
    <property type="entry name" value="Porins"/>
    <property type="match status" value="1"/>
</dbReference>
<evidence type="ECO:0000313" key="13">
    <source>
        <dbReference type="EMBL" id="TFV12114.1"/>
    </source>
</evidence>
<dbReference type="InterPro" id="IPR033900">
    <property type="entry name" value="Gram_neg_porin_domain"/>
</dbReference>
<keyword evidence="7" id="KW-0626">Porin</keyword>
<dbReference type="RefSeq" id="WP_135054631.1">
    <property type="nucleotide sequence ID" value="NZ_JADGLC010000004.1"/>
</dbReference>
<sequence length="358" mass="39092">MKKTLVALAVTAFAASASAVTVYENEGTKVDVDGSLRLLLDNSGSRTKDGNGNETEKARNHTNLKNDGSRFGVRVKHDLSDDLFAFGRLELRFSSNSKTTDEFGDVYAHRAYVGLGSKQFGEVSFGRQVTIGDDISQAGFDNTYGVTKTPLTTSGKSVVRYDYKGIEGLQVGVDYRFAEDRKDGEVVVGKLKSGYGAGVTYGFDVAQGQSAKVAAGYTRDNYATETSTKHYRDAGMVGGSYTIDSLTLAADYGFENDKEGANRKFTHGLHTGAKYQVTPAVAVYGNYVYLNGKTKESGTTIEKERSHRFMLGTEYKVHKNVFTFIEGRIQETKTYNNAGQKLSSVKDNAFGVGLRVHW</sequence>
<dbReference type="Pfam" id="PF13609">
    <property type="entry name" value="Porin_4"/>
    <property type="match status" value="1"/>
</dbReference>
<dbReference type="Proteomes" id="UP000297396">
    <property type="component" value="Unassembled WGS sequence"/>
</dbReference>
<keyword evidence="8" id="KW-0472">Membrane</keyword>
<evidence type="ECO:0000256" key="1">
    <source>
        <dbReference type="ARBA" id="ARBA00004571"/>
    </source>
</evidence>
<keyword evidence="3" id="KW-1134">Transmembrane beta strand</keyword>
<reference evidence="13 14" key="1">
    <citation type="submission" date="2019-03" db="EMBL/GenBank/DDBJ databases">
        <title>Diversity of the mouse oral microbiome.</title>
        <authorList>
            <person name="Joseph S."/>
            <person name="Aduse-Opoku J."/>
            <person name="Curtis M."/>
            <person name="Wade W."/>
            <person name="Hashim A."/>
        </authorList>
    </citation>
    <scope>NUCLEOTIDE SEQUENCE [LARGE SCALE GENOMIC DNA]</scope>
    <source>
        <strain evidence="13 14">WT12</strain>
    </source>
</reference>
<dbReference type="GO" id="GO:0009279">
    <property type="term" value="C:cell outer membrane"/>
    <property type="evidence" value="ECO:0007669"/>
    <property type="project" value="UniProtKB-SubCell"/>
</dbReference>
<evidence type="ECO:0000256" key="7">
    <source>
        <dbReference type="ARBA" id="ARBA00023114"/>
    </source>
</evidence>
<keyword evidence="9" id="KW-0998">Cell outer membrane</keyword>
<comment type="caution">
    <text evidence="13">The sequence shown here is derived from an EMBL/GenBank/DDBJ whole genome shotgun (WGS) entry which is preliminary data.</text>
</comment>
<dbReference type="PANTHER" id="PTHR34501">
    <property type="entry name" value="PROTEIN YDDL-RELATED"/>
    <property type="match status" value="1"/>
</dbReference>
<keyword evidence="5 11" id="KW-0732">Signal</keyword>
<feature type="chain" id="PRO_5021214331" evidence="11">
    <location>
        <begin position="20"/>
        <end position="358"/>
    </location>
</feature>
<evidence type="ECO:0000256" key="3">
    <source>
        <dbReference type="ARBA" id="ARBA00022452"/>
    </source>
</evidence>
<feature type="signal peptide" evidence="11">
    <location>
        <begin position="1"/>
        <end position="19"/>
    </location>
</feature>
<evidence type="ECO:0000256" key="10">
    <source>
        <dbReference type="SAM" id="MobiDB-lite"/>
    </source>
</evidence>
<evidence type="ECO:0000256" key="9">
    <source>
        <dbReference type="ARBA" id="ARBA00023237"/>
    </source>
</evidence>
<gene>
    <name evidence="13" type="ORF">E4T80_02440</name>
</gene>
<feature type="domain" description="Porin" evidence="12">
    <location>
        <begin position="7"/>
        <end position="327"/>
    </location>
</feature>
<keyword evidence="6" id="KW-0406">Ion transport</keyword>
<feature type="region of interest" description="Disordered" evidence="10">
    <location>
        <begin position="43"/>
        <end position="65"/>
    </location>
</feature>
<evidence type="ECO:0000256" key="5">
    <source>
        <dbReference type="ARBA" id="ARBA00022729"/>
    </source>
</evidence>
<protein>
    <submittedName>
        <fullName evidence="13">Porin</fullName>
    </submittedName>
</protein>
<dbReference type="EMBL" id="SPPA01000004">
    <property type="protein sequence ID" value="TFV12114.1"/>
    <property type="molecule type" value="Genomic_DNA"/>
</dbReference>
<dbReference type="GO" id="GO:0046930">
    <property type="term" value="C:pore complex"/>
    <property type="evidence" value="ECO:0007669"/>
    <property type="project" value="UniProtKB-KW"/>
</dbReference>
<dbReference type="GO" id="GO:0006811">
    <property type="term" value="P:monoatomic ion transport"/>
    <property type="evidence" value="ECO:0007669"/>
    <property type="project" value="UniProtKB-KW"/>
</dbReference>
<dbReference type="OrthoDB" id="5689851at2"/>
<dbReference type="CDD" id="cd00342">
    <property type="entry name" value="gram_neg_porins"/>
    <property type="match status" value="1"/>
</dbReference>
<evidence type="ECO:0000256" key="2">
    <source>
        <dbReference type="ARBA" id="ARBA00022448"/>
    </source>
</evidence>
<evidence type="ECO:0000256" key="4">
    <source>
        <dbReference type="ARBA" id="ARBA00022692"/>
    </source>
</evidence>
<dbReference type="InterPro" id="IPR050298">
    <property type="entry name" value="Gram-neg_bact_OMP"/>
</dbReference>
<evidence type="ECO:0000256" key="11">
    <source>
        <dbReference type="SAM" id="SignalP"/>
    </source>
</evidence>
<dbReference type="AlphaFoldDB" id="A0A4Y9K226"/>
<accession>A0A4Y9K226</accession>
<evidence type="ECO:0000313" key="14">
    <source>
        <dbReference type="Proteomes" id="UP000297396"/>
    </source>
</evidence>
<evidence type="ECO:0000256" key="6">
    <source>
        <dbReference type="ARBA" id="ARBA00023065"/>
    </source>
</evidence>
<dbReference type="Gene3D" id="2.40.160.10">
    <property type="entry name" value="Porin"/>
    <property type="match status" value="1"/>
</dbReference>
<comment type="subcellular location">
    <subcellularLocation>
        <location evidence="1">Cell outer membrane</location>
        <topology evidence="1">Multi-pass membrane protein</topology>
    </subcellularLocation>
</comment>
<evidence type="ECO:0000256" key="8">
    <source>
        <dbReference type="ARBA" id="ARBA00023136"/>
    </source>
</evidence>
<proteinExistence type="predicted"/>
<name>A0A4Y9K226_9PAST</name>
<evidence type="ECO:0000259" key="12">
    <source>
        <dbReference type="Pfam" id="PF13609"/>
    </source>
</evidence>